<organism evidence="1">
    <name type="scientific">Anguilla anguilla</name>
    <name type="common">European freshwater eel</name>
    <name type="synonym">Muraena anguilla</name>
    <dbReference type="NCBI Taxonomy" id="7936"/>
    <lineage>
        <taxon>Eukaryota</taxon>
        <taxon>Metazoa</taxon>
        <taxon>Chordata</taxon>
        <taxon>Craniata</taxon>
        <taxon>Vertebrata</taxon>
        <taxon>Euteleostomi</taxon>
        <taxon>Actinopterygii</taxon>
        <taxon>Neopterygii</taxon>
        <taxon>Teleostei</taxon>
        <taxon>Anguilliformes</taxon>
        <taxon>Anguillidae</taxon>
        <taxon>Anguilla</taxon>
    </lineage>
</organism>
<evidence type="ECO:0000313" key="1">
    <source>
        <dbReference type="EMBL" id="JAH87040.1"/>
    </source>
</evidence>
<reference evidence="1" key="1">
    <citation type="submission" date="2014-11" db="EMBL/GenBank/DDBJ databases">
        <authorList>
            <person name="Amaro Gonzalez C."/>
        </authorList>
    </citation>
    <scope>NUCLEOTIDE SEQUENCE</scope>
</reference>
<accession>A0A0E9WBT2</accession>
<dbReference type="AlphaFoldDB" id="A0A0E9WBT2"/>
<sequence>MCAYQMTRLAQLVHYTSLSKALFANPLFPLGPQTSMGECDQENSS</sequence>
<name>A0A0E9WBT2_ANGAN</name>
<proteinExistence type="predicted"/>
<dbReference type="EMBL" id="GBXM01021537">
    <property type="protein sequence ID" value="JAH87040.1"/>
    <property type="molecule type" value="Transcribed_RNA"/>
</dbReference>
<protein>
    <submittedName>
        <fullName evidence="1">Uncharacterized protein</fullName>
    </submittedName>
</protein>
<reference evidence="1" key="2">
    <citation type="journal article" date="2015" name="Fish Shellfish Immunol.">
        <title>Early steps in the European eel (Anguilla anguilla)-Vibrio vulnificus interaction in the gills: Role of the RtxA13 toxin.</title>
        <authorList>
            <person name="Callol A."/>
            <person name="Pajuelo D."/>
            <person name="Ebbesson L."/>
            <person name="Teles M."/>
            <person name="MacKenzie S."/>
            <person name="Amaro C."/>
        </authorList>
    </citation>
    <scope>NUCLEOTIDE SEQUENCE</scope>
</reference>